<sequence length="339" mass="38319">MTTKGRHTAVDVLRVLAGLMVIGIHTSGEYVLEGVAEGTNFIAGLCWEAVVQPAVPLFVIISGAFVLGRNETWGDFYRKRIPRLLVLLAFWLPSYWLWMWLKGDDIGSYLAGFWQGRSFVHLWYVVMLLGLYAVVPLLNEIIRRCEAGGEKAARKRLWTLSTILLLLGILSNTYDYVLGYNRFFPFLWPDYLGYFLVGYTLRHHAPKRSLPALSLYGLSTICLFFTSRHAFEHGEGLYFYRNLSPLIVLSAVSLFAFFVSWGECGGKLARIGKIQGDILGIYLVHIAVLNVVTKILVLATPGLMQSAWLNIPVRVGLVFFVSWGVVRLMKRLPICRHLV</sequence>
<feature type="transmembrane region" description="Helical" evidence="7">
    <location>
        <begin position="243"/>
        <end position="261"/>
    </location>
</feature>
<evidence type="ECO:0000313" key="10">
    <source>
        <dbReference type="Proteomes" id="UP000030130"/>
    </source>
</evidence>
<feature type="transmembrane region" description="Helical" evidence="7">
    <location>
        <begin position="213"/>
        <end position="231"/>
    </location>
</feature>
<feature type="transmembrane region" description="Helical" evidence="7">
    <location>
        <begin position="282"/>
        <end position="301"/>
    </location>
</feature>
<evidence type="ECO:0000256" key="4">
    <source>
        <dbReference type="ARBA" id="ARBA00022692"/>
    </source>
</evidence>
<keyword evidence="9" id="KW-0808">Transferase</keyword>
<feature type="transmembrane region" description="Helical" evidence="7">
    <location>
        <begin position="121"/>
        <end position="138"/>
    </location>
</feature>
<keyword evidence="6 7" id="KW-0472">Membrane</keyword>
<dbReference type="GO" id="GO:0005886">
    <property type="term" value="C:plasma membrane"/>
    <property type="evidence" value="ECO:0007669"/>
    <property type="project" value="UniProtKB-SubCell"/>
</dbReference>
<keyword evidence="9" id="KW-0012">Acyltransferase</keyword>
<comment type="similarity">
    <text evidence="2">Belongs to the acyltransferase 3 family.</text>
</comment>
<keyword evidence="3" id="KW-1003">Cell membrane</keyword>
<dbReference type="eggNOG" id="COG3274">
    <property type="taxonomic scope" value="Bacteria"/>
</dbReference>
<evidence type="ECO:0000313" key="9">
    <source>
        <dbReference type="EMBL" id="KGN86366.1"/>
    </source>
</evidence>
<dbReference type="InterPro" id="IPR002656">
    <property type="entry name" value="Acyl_transf_3_dom"/>
</dbReference>
<dbReference type="EMBL" id="JRAI01000038">
    <property type="protein sequence ID" value="KGN86366.1"/>
    <property type="molecule type" value="Genomic_DNA"/>
</dbReference>
<keyword evidence="5 7" id="KW-1133">Transmembrane helix</keyword>
<evidence type="ECO:0000256" key="1">
    <source>
        <dbReference type="ARBA" id="ARBA00004651"/>
    </source>
</evidence>
<comment type="caution">
    <text evidence="9">The sequence shown here is derived from an EMBL/GenBank/DDBJ whole genome shotgun (WGS) entry which is preliminary data.</text>
</comment>
<feature type="domain" description="Acyltransferase 3" evidence="8">
    <location>
        <begin position="9"/>
        <end position="325"/>
    </location>
</feature>
<dbReference type="Proteomes" id="UP000030130">
    <property type="component" value="Unassembled WGS sequence"/>
</dbReference>
<evidence type="ECO:0000256" key="5">
    <source>
        <dbReference type="ARBA" id="ARBA00022989"/>
    </source>
</evidence>
<dbReference type="RefSeq" id="WP_039420657.1">
    <property type="nucleotide sequence ID" value="NZ_JRAI01000038.1"/>
</dbReference>
<protein>
    <submittedName>
        <fullName evidence="9">Acyltransferase</fullName>
    </submittedName>
</protein>
<gene>
    <name evidence="9" type="ORF">HR08_04070</name>
</gene>
<dbReference type="PANTHER" id="PTHR40074:SF2">
    <property type="entry name" value="O-ACETYLTRANSFERASE WECH"/>
    <property type="match status" value="1"/>
</dbReference>
<dbReference type="STRING" id="111105.HR09_09285"/>
<evidence type="ECO:0000256" key="3">
    <source>
        <dbReference type="ARBA" id="ARBA00022475"/>
    </source>
</evidence>
<dbReference type="PANTHER" id="PTHR40074">
    <property type="entry name" value="O-ACETYLTRANSFERASE WECH"/>
    <property type="match status" value="1"/>
</dbReference>
<organism evidence="9 10">
    <name type="scientific">Porphyromonas gulae</name>
    <dbReference type="NCBI Taxonomy" id="111105"/>
    <lineage>
        <taxon>Bacteria</taxon>
        <taxon>Pseudomonadati</taxon>
        <taxon>Bacteroidota</taxon>
        <taxon>Bacteroidia</taxon>
        <taxon>Bacteroidales</taxon>
        <taxon>Porphyromonadaceae</taxon>
        <taxon>Porphyromonas</taxon>
    </lineage>
</organism>
<feature type="transmembrane region" description="Helical" evidence="7">
    <location>
        <begin position="158"/>
        <end position="177"/>
    </location>
</feature>
<evidence type="ECO:0000256" key="2">
    <source>
        <dbReference type="ARBA" id="ARBA00007400"/>
    </source>
</evidence>
<name>A0A0A2F5U7_9PORP</name>
<dbReference type="Pfam" id="PF01757">
    <property type="entry name" value="Acyl_transf_3"/>
    <property type="match status" value="1"/>
</dbReference>
<feature type="transmembrane region" description="Helical" evidence="7">
    <location>
        <begin position="307"/>
        <end position="326"/>
    </location>
</feature>
<accession>A0A0A2F5U7</accession>
<feature type="transmembrane region" description="Helical" evidence="7">
    <location>
        <begin position="12"/>
        <end position="30"/>
    </location>
</feature>
<evidence type="ECO:0000256" key="6">
    <source>
        <dbReference type="ARBA" id="ARBA00023136"/>
    </source>
</evidence>
<feature type="transmembrane region" description="Helical" evidence="7">
    <location>
        <begin position="183"/>
        <end position="201"/>
    </location>
</feature>
<proteinExistence type="inferred from homology"/>
<dbReference type="GO" id="GO:0016413">
    <property type="term" value="F:O-acetyltransferase activity"/>
    <property type="evidence" value="ECO:0007669"/>
    <property type="project" value="TreeGrafter"/>
</dbReference>
<feature type="transmembrane region" description="Helical" evidence="7">
    <location>
        <begin position="50"/>
        <end position="69"/>
    </location>
</feature>
<feature type="transmembrane region" description="Helical" evidence="7">
    <location>
        <begin position="81"/>
        <end position="101"/>
    </location>
</feature>
<keyword evidence="4 7" id="KW-0812">Transmembrane</keyword>
<evidence type="ECO:0000259" key="8">
    <source>
        <dbReference type="Pfam" id="PF01757"/>
    </source>
</evidence>
<dbReference type="AlphaFoldDB" id="A0A0A2F5U7"/>
<comment type="subcellular location">
    <subcellularLocation>
        <location evidence="1">Cell membrane</location>
        <topology evidence="1">Multi-pass membrane protein</topology>
    </subcellularLocation>
</comment>
<reference evidence="9 10" key="1">
    <citation type="submission" date="2014-08" db="EMBL/GenBank/DDBJ databases">
        <title>Porphyromonas gulae strain:COT-052_OH1451 Genome sequencing.</title>
        <authorList>
            <person name="Wallis C."/>
            <person name="Deusch O."/>
            <person name="O'Flynn C."/>
            <person name="Davis I."/>
            <person name="Jospin G."/>
            <person name="Darling A.E."/>
            <person name="Coil D.A."/>
            <person name="Alexiev A."/>
            <person name="Horsfall A."/>
            <person name="Kirkwood N."/>
            <person name="Harris S."/>
            <person name="Eisen J.A."/>
        </authorList>
    </citation>
    <scope>NUCLEOTIDE SEQUENCE [LARGE SCALE GENOMIC DNA]</scope>
    <source>
        <strain evidence="10">COT-052 OH1451</strain>
    </source>
</reference>
<dbReference type="OrthoDB" id="9810469at2"/>
<evidence type="ECO:0000256" key="7">
    <source>
        <dbReference type="SAM" id="Phobius"/>
    </source>
</evidence>
<dbReference type="GO" id="GO:0009246">
    <property type="term" value="P:enterobacterial common antigen biosynthetic process"/>
    <property type="evidence" value="ECO:0007669"/>
    <property type="project" value="TreeGrafter"/>
</dbReference>